<dbReference type="InterPro" id="IPR036249">
    <property type="entry name" value="Thioredoxin-like_sf"/>
</dbReference>
<comment type="caution">
    <text evidence="2">The sequence shown here is derived from an EMBL/GenBank/DDBJ whole genome shotgun (WGS) entry which is preliminary data.</text>
</comment>
<dbReference type="RefSeq" id="WP_110399642.1">
    <property type="nucleotide sequence ID" value="NZ_QJJS01000003.1"/>
</dbReference>
<dbReference type="Proteomes" id="UP000247811">
    <property type="component" value="Unassembled WGS sequence"/>
</dbReference>
<keyword evidence="3" id="KW-1185">Reference proteome</keyword>
<dbReference type="InterPro" id="IPR001853">
    <property type="entry name" value="DSBA-like_thioredoxin_dom"/>
</dbReference>
<organism evidence="2 3">
    <name type="scientific">Sphaerotilus hippei</name>
    <dbReference type="NCBI Taxonomy" id="744406"/>
    <lineage>
        <taxon>Bacteria</taxon>
        <taxon>Pseudomonadati</taxon>
        <taxon>Pseudomonadota</taxon>
        <taxon>Betaproteobacteria</taxon>
        <taxon>Burkholderiales</taxon>
        <taxon>Sphaerotilaceae</taxon>
        <taxon>Sphaerotilus</taxon>
    </lineage>
</organism>
<dbReference type="Pfam" id="PF01323">
    <property type="entry name" value="DSBA"/>
    <property type="match status" value="1"/>
</dbReference>
<dbReference type="Gene3D" id="3.40.30.10">
    <property type="entry name" value="Glutaredoxin"/>
    <property type="match status" value="1"/>
</dbReference>
<evidence type="ECO:0000259" key="1">
    <source>
        <dbReference type="Pfam" id="PF01323"/>
    </source>
</evidence>
<dbReference type="GO" id="GO:0016491">
    <property type="term" value="F:oxidoreductase activity"/>
    <property type="evidence" value="ECO:0007669"/>
    <property type="project" value="InterPro"/>
</dbReference>
<dbReference type="EMBL" id="QJJS01000003">
    <property type="protein sequence ID" value="PXW98072.1"/>
    <property type="molecule type" value="Genomic_DNA"/>
</dbReference>
<dbReference type="PANTHER" id="PTHR13887">
    <property type="entry name" value="GLUTATHIONE S-TRANSFERASE KAPPA"/>
    <property type="match status" value="1"/>
</dbReference>
<evidence type="ECO:0000313" key="3">
    <source>
        <dbReference type="Proteomes" id="UP000247811"/>
    </source>
</evidence>
<name>A0A318H882_9BURK</name>
<dbReference type="CDD" id="cd03025">
    <property type="entry name" value="DsbA_FrnE_like"/>
    <property type="match status" value="1"/>
</dbReference>
<dbReference type="SUPFAM" id="SSF52833">
    <property type="entry name" value="Thioredoxin-like"/>
    <property type="match status" value="1"/>
</dbReference>
<sequence length="214" mass="23612">MKLLYIADPMCSWCYGFGAVLGELLADPPRPQPLSLELVMGGLRPYTTEPMAPARADEIHGHWLRVAQVSGLPFAPQPHPQLHRAGFVYDTEPASRAVVTVRSLWPERAWDHLKRLQHAFYAEGRDVTQAEVLTALASESGLPEAEFRSALESDEMRDLTRSDFRQVQAWGVGSFPALVAEVGGELMLVAQGHLPIETLRQALARVRPPQAVAS</sequence>
<protein>
    <recommendedName>
        <fullName evidence="1">DSBA-like thioredoxin domain-containing protein</fullName>
    </recommendedName>
</protein>
<gene>
    <name evidence="2" type="ORF">C7444_103165</name>
</gene>
<dbReference type="AlphaFoldDB" id="A0A318H882"/>
<evidence type="ECO:0000313" key="2">
    <source>
        <dbReference type="EMBL" id="PXW98072.1"/>
    </source>
</evidence>
<dbReference type="Gene3D" id="1.10.472.60">
    <property type="entry name" value="putative protein disulfide isomerase domain"/>
    <property type="match status" value="1"/>
</dbReference>
<dbReference type="OrthoDB" id="9813770at2"/>
<proteinExistence type="predicted"/>
<dbReference type="PANTHER" id="PTHR13887:SF54">
    <property type="entry name" value="DSBA FAMILY PROTEIN"/>
    <property type="match status" value="1"/>
</dbReference>
<feature type="domain" description="DSBA-like thioredoxin" evidence="1">
    <location>
        <begin position="8"/>
        <end position="204"/>
    </location>
</feature>
<reference evidence="2 3" key="1">
    <citation type="submission" date="2018-05" db="EMBL/GenBank/DDBJ databases">
        <title>Genomic Encyclopedia of Type Strains, Phase IV (KMG-IV): sequencing the most valuable type-strain genomes for metagenomic binning, comparative biology and taxonomic classification.</title>
        <authorList>
            <person name="Goeker M."/>
        </authorList>
    </citation>
    <scope>NUCLEOTIDE SEQUENCE [LARGE SCALE GENOMIC DNA]</scope>
    <source>
        <strain evidence="2 3">DSM 566</strain>
    </source>
</reference>
<accession>A0A318H882</accession>